<proteinExistence type="predicted"/>
<keyword evidence="2" id="KW-1185">Reference proteome</keyword>
<dbReference type="Proteomes" id="UP001283361">
    <property type="component" value="Unassembled WGS sequence"/>
</dbReference>
<gene>
    <name evidence="1" type="ORF">RRG08_065161</name>
</gene>
<reference evidence="1" key="1">
    <citation type="journal article" date="2023" name="G3 (Bethesda)">
        <title>A reference genome for the long-term kleptoplast-retaining sea slug Elysia crispata morphotype clarki.</title>
        <authorList>
            <person name="Eastman K.E."/>
            <person name="Pendleton A.L."/>
            <person name="Shaikh M.A."/>
            <person name="Suttiyut T."/>
            <person name="Ogas R."/>
            <person name="Tomko P."/>
            <person name="Gavelis G."/>
            <person name="Widhalm J.R."/>
            <person name="Wisecaver J.H."/>
        </authorList>
    </citation>
    <scope>NUCLEOTIDE SEQUENCE</scope>
    <source>
        <strain evidence="1">ECLA1</strain>
    </source>
</reference>
<dbReference type="AlphaFoldDB" id="A0AAE0Z080"/>
<protein>
    <submittedName>
        <fullName evidence="1">Uncharacterized protein</fullName>
    </submittedName>
</protein>
<evidence type="ECO:0000313" key="1">
    <source>
        <dbReference type="EMBL" id="KAK3760434.1"/>
    </source>
</evidence>
<comment type="caution">
    <text evidence="1">The sequence shown here is derived from an EMBL/GenBank/DDBJ whole genome shotgun (WGS) entry which is preliminary data.</text>
</comment>
<accession>A0AAE0Z080</accession>
<sequence>MRICDVVLLQPIDVIGPPRCWTRTVASLKQGLILIPDNLDEAIDHDLSEILFVQSSAKMASRGNGGIKKKF</sequence>
<evidence type="ECO:0000313" key="2">
    <source>
        <dbReference type="Proteomes" id="UP001283361"/>
    </source>
</evidence>
<dbReference type="EMBL" id="JAWDGP010004984">
    <property type="protein sequence ID" value="KAK3760434.1"/>
    <property type="molecule type" value="Genomic_DNA"/>
</dbReference>
<name>A0AAE0Z080_9GAST</name>
<organism evidence="1 2">
    <name type="scientific">Elysia crispata</name>
    <name type="common">lettuce slug</name>
    <dbReference type="NCBI Taxonomy" id="231223"/>
    <lineage>
        <taxon>Eukaryota</taxon>
        <taxon>Metazoa</taxon>
        <taxon>Spiralia</taxon>
        <taxon>Lophotrochozoa</taxon>
        <taxon>Mollusca</taxon>
        <taxon>Gastropoda</taxon>
        <taxon>Heterobranchia</taxon>
        <taxon>Euthyneura</taxon>
        <taxon>Panpulmonata</taxon>
        <taxon>Sacoglossa</taxon>
        <taxon>Placobranchoidea</taxon>
        <taxon>Plakobranchidae</taxon>
        <taxon>Elysia</taxon>
    </lineage>
</organism>